<dbReference type="PANTHER" id="PTHR23184">
    <property type="entry name" value="TETRATRICOPEPTIDE REPEAT PROTEIN 14"/>
    <property type="match status" value="1"/>
</dbReference>
<feature type="compositionally biased region" description="Acidic residues" evidence="1">
    <location>
        <begin position="244"/>
        <end position="257"/>
    </location>
</feature>
<evidence type="ECO:0000256" key="1">
    <source>
        <dbReference type="SAM" id="MobiDB-lite"/>
    </source>
</evidence>
<feature type="region of interest" description="Disordered" evidence="1">
    <location>
        <begin position="795"/>
        <end position="814"/>
    </location>
</feature>
<dbReference type="EMBL" id="MIGC01005767">
    <property type="protein sequence ID" value="PHJ16617.1"/>
    <property type="molecule type" value="Genomic_DNA"/>
</dbReference>
<feature type="region of interest" description="Disordered" evidence="1">
    <location>
        <begin position="244"/>
        <end position="331"/>
    </location>
</feature>
<keyword evidence="3" id="KW-1185">Reference proteome</keyword>
<feature type="compositionally biased region" description="Basic and acidic residues" evidence="1">
    <location>
        <begin position="258"/>
        <end position="270"/>
    </location>
</feature>
<dbReference type="Proteomes" id="UP000221165">
    <property type="component" value="Unassembled WGS sequence"/>
</dbReference>
<feature type="compositionally biased region" description="Basic residues" evidence="1">
    <location>
        <begin position="859"/>
        <end position="871"/>
    </location>
</feature>
<feature type="compositionally biased region" description="Low complexity" evidence="1">
    <location>
        <begin position="762"/>
        <end position="771"/>
    </location>
</feature>
<accession>A0A2C6KGF5</accession>
<protein>
    <submittedName>
        <fullName evidence="2">Uncharacterized protein</fullName>
    </submittedName>
</protein>
<dbReference type="VEuPathDB" id="ToxoDB:CSUI_009567"/>
<feature type="region of interest" description="Disordered" evidence="1">
    <location>
        <begin position="651"/>
        <end position="676"/>
    </location>
</feature>
<organism evidence="2 3">
    <name type="scientific">Cystoisospora suis</name>
    <dbReference type="NCBI Taxonomy" id="483139"/>
    <lineage>
        <taxon>Eukaryota</taxon>
        <taxon>Sar</taxon>
        <taxon>Alveolata</taxon>
        <taxon>Apicomplexa</taxon>
        <taxon>Conoidasida</taxon>
        <taxon>Coccidia</taxon>
        <taxon>Eucoccidiorida</taxon>
        <taxon>Eimeriorina</taxon>
        <taxon>Sarcocystidae</taxon>
        <taxon>Cystoisospora</taxon>
    </lineage>
</organism>
<reference evidence="2 3" key="1">
    <citation type="journal article" date="2017" name="Int. J. Parasitol.">
        <title>The genome of the protozoan parasite Cystoisospora suis and a reverse vaccinology approach to identify vaccine candidates.</title>
        <authorList>
            <person name="Palmieri N."/>
            <person name="Shrestha A."/>
            <person name="Ruttkowski B."/>
            <person name="Beck T."/>
            <person name="Vogl C."/>
            <person name="Tomley F."/>
            <person name="Blake D.P."/>
            <person name="Joachim A."/>
        </authorList>
    </citation>
    <scope>NUCLEOTIDE SEQUENCE [LARGE SCALE GENOMIC DNA]</scope>
    <source>
        <strain evidence="2 3">Wien I</strain>
    </source>
</reference>
<sequence>MTQMLSTLSKFAHFQTADPNLKLLLRWSIPRFLLDLGNRPLASISPLHASTLLYSLAKLRVVDHTFFSRILRIFTPSSSSSSSLLSSRLSSSLSYQSPSKDLSAFSSSSSLHPHTQEEAEGNGGKNEKRKASQGHGLSIHPVDELPRSSPLAFPVLPACPFDVRACRSVLKSLDAAALVSIVEAIDTLDYWTPRSMHLLYQVKCLLEEDFHDLRASQILTLCLAFRDWHYRDWELTVDMIEGETVCDEEEEEEEGEEGERRTREKRRCLEEEHEEEEEGRKESPKSSSYSREDSVDKEIRLSSSPSFSSPFSSLDQISPCPTTTTTSPSSSLTDLFDSSSFSSSLSPHSFSSSSSSVLSSPHFSFSPRSFRSEKYKNLLHRCFWKEDLVFNSLEALERHQAFALSNWSCMRQMKILIDCLCLDTFFPYLTWMKESPCPLSGVTKLKTNPTQISLPPLSSSSSDSSLSPSASSSSFLLSPSKGLLEKRGVDILNSTRRSLSENLSLIQHVPVVYEALDILPPIYLNREKVLREMKQKKEDEEEQGGGGGEEEEKKRKKMKKKECERVNEKKSEREEKRERRAIESLLYSIERFKIIPRWLWSQFYEICHVDRGTIEVNRNLQDVKGIAGGMGGGDTSDELSVHLEKLHLTMEESHTKGGDDFAPPPPPHSLLTPSSSSCQSLPTIIKPLHLSFLAPSSSKISPCVVASSSPPPPHDPASSSLVSPRSSSSSLSVSSVRRGSAGGREENGAKKLKTTHLSPAATTSSTTSSSSLEEGSYPAVVHAFEHRGVGATMTVDSCGGRRRGGEEEERRRGRSSYQVFIDAFIRGYRVDILVYPPTGSLKKTTSSVEAMPMQQLKNKNTKKKKKKKSKTSHGQATI</sequence>
<dbReference type="AlphaFoldDB" id="A0A2C6KGF5"/>
<evidence type="ECO:0000313" key="3">
    <source>
        <dbReference type="Proteomes" id="UP000221165"/>
    </source>
</evidence>
<feature type="region of interest" description="Disordered" evidence="1">
    <location>
        <begin position="535"/>
        <end position="577"/>
    </location>
</feature>
<feature type="compositionally biased region" description="Low complexity" evidence="1">
    <location>
        <begin position="302"/>
        <end position="331"/>
    </location>
</feature>
<feature type="compositionally biased region" description="Basic and acidic residues" evidence="1">
    <location>
        <begin position="278"/>
        <end position="300"/>
    </location>
</feature>
<feature type="compositionally biased region" description="Low complexity" evidence="1">
    <location>
        <begin position="716"/>
        <end position="739"/>
    </location>
</feature>
<feature type="region of interest" description="Disordered" evidence="1">
    <location>
        <begin position="104"/>
        <end position="139"/>
    </location>
</feature>
<dbReference type="RefSeq" id="XP_067918343.1">
    <property type="nucleotide sequence ID" value="XM_068069681.1"/>
</dbReference>
<feature type="region of interest" description="Disordered" evidence="1">
    <location>
        <begin position="839"/>
        <end position="878"/>
    </location>
</feature>
<comment type="caution">
    <text evidence="2">The sequence shown here is derived from an EMBL/GenBank/DDBJ whole genome shotgun (WGS) entry which is preliminary data.</text>
</comment>
<dbReference type="PANTHER" id="PTHR23184:SF9">
    <property type="entry name" value="TETRATRICOPEPTIDE REPEAT PROTEIN 14"/>
    <property type="match status" value="1"/>
</dbReference>
<feature type="compositionally biased region" description="Basic and acidic residues" evidence="1">
    <location>
        <begin position="561"/>
        <end position="577"/>
    </location>
</feature>
<dbReference type="OrthoDB" id="332943at2759"/>
<name>A0A2C6KGF5_9APIC</name>
<feature type="region of interest" description="Disordered" evidence="1">
    <location>
        <begin position="701"/>
        <end position="774"/>
    </location>
</feature>
<proteinExistence type="predicted"/>
<gene>
    <name evidence="2" type="ORF">CSUI_009567</name>
</gene>
<dbReference type="GeneID" id="94432892"/>
<dbReference type="InterPro" id="IPR039190">
    <property type="entry name" value="TTC14"/>
</dbReference>
<evidence type="ECO:0000313" key="2">
    <source>
        <dbReference type="EMBL" id="PHJ16617.1"/>
    </source>
</evidence>